<gene>
    <name evidence="1" type="ORF">WISP_145564</name>
</gene>
<sequence>MIKEFDIRHQFLKILVEWEIHQNNLCLLETKRSMVFSCKIAAEWKGLCFLGQTKLYLMGRMWALSEDQTCMMDKFVPGQQDGISSLPGMQCQSLTAGTGQRTDGGKIIPISGDDASQPLQPQGLLVFQGLEPEILLKPPGCSDQLSAEDSSTPASAVNLLCDPLQTSSLALFIGSAALLNGGKDMNLFEIRGANLQGESPMGG</sequence>
<dbReference type="EMBL" id="WHWB01034770">
    <property type="protein sequence ID" value="KAJ7404458.1"/>
    <property type="molecule type" value="Genomic_DNA"/>
</dbReference>
<proteinExistence type="predicted"/>
<dbReference type="Proteomes" id="UP001145742">
    <property type="component" value="Unassembled WGS sequence"/>
</dbReference>
<organism evidence="1 2">
    <name type="scientific">Willisornis vidua</name>
    <name type="common">Xingu scale-backed antbird</name>
    <dbReference type="NCBI Taxonomy" id="1566151"/>
    <lineage>
        <taxon>Eukaryota</taxon>
        <taxon>Metazoa</taxon>
        <taxon>Chordata</taxon>
        <taxon>Craniata</taxon>
        <taxon>Vertebrata</taxon>
        <taxon>Euteleostomi</taxon>
        <taxon>Archelosauria</taxon>
        <taxon>Archosauria</taxon>
        <taxon>Dinosauria</taxon>
        <taxon>Saurischia</taxon>
        <taxon>Theropoda</taxon>
        <taxon>Coelurosauria</taxon>
        <taxon>Aves</taxon>
        <taxon>Neognathae</taxon>
        <taxon>Neoaves</taxon>
        <taxon>Telluraves</taxon>
        <taxon>Australaves</taxon>
        <taxon>Passeriformes</taxon>
        <taxon>Thamnophilidae</taxon>
        <taxon>Willisornis</taxon>
    </lineage>
</organism>
<accession>A0ABQ9CRI5</accession>
<comment type="caution">
    <text evidence="1">The sequence shown here is derived from an EMBL/GenBank/DDBJ whole genome shotgun (WGS) entry which is preliminary data.</text>
</comment>
<protein>
    <submittedName>
        <fullName evidence="1">Uncharacterized protein</fullName>
    </submittedName>
</protein>
<reference evidence="1" key="1">
    <citation type="submission" date="2019-10" db="EMBL/GenBank/DDBJ databases">
        <authorList>
            <person name="Soares A.E.R."/>
            <person name="Aleixo A."/>
            <person name="Schneider P."/>
            <person name="Miyaki C.Y."/>
            <person name="Schneider M.P."/>
            <person name="Mello C."/>
            <person name="Vasconcelos A.T.R."/>
        </authorList>
    </citation>
    <scope>NUCLEOTIDE SEQUENCE</scope>
    <source>
        <tissue evidence="1">Muscle</tissue>
    </source>
</reference>
<evidence type="ECO:0000313" key="1">
    <source>
        <dbReference type="EMBL" id="KAJ7404458.1"/>
    </source>
</evidence>
<keyword evidence="2" id="KW-1185">Reference proteome</keyword>
<evidence type="ECO:0000313" key="2">
    <source>
        <dbReference type="Proteomes" id="UP001145742"/>
    </source>
</evidence>
<name>A0ABQ9CRI5_9PASS</name>